<feature type="domain" description="EF-hand" evidence="11">
    <location>
        <begin position="462"/>
        <end position="487"/>
    </location>
</feature>
<reference evidence="12 13" key="1">
    <citation type="journal article" date="2020" name="G3 (Bethesda)">
        <title>Improved Reference Genome for Cyclotella cryptica CCMP332, a Model for Cell Wall Morphogenesis, Salinity Adaptation, and Lipid Production in Diatoms (Bacillariophyta).</title>
        <authorList>
            <person name="Roberts W.R."/>
            <person name="Downey K.M."/>
            <person name="Ruck E.C."/>
            <person name="Traller J.C."/>
            <person name="Alverson A.J."/>
        </authorList>
    </citation>
    <scope>NUCLEOTIDE SEQUENCE [LARGE SCALE GENOMIC DNA]</scope>
    <source>
        <strain evidence="12 13">CCMP332</strain>
    </source>
</reference>
<dbReference type="PRINTS" id="PR01333">
    <property type="entry name" value="2POREKCHANEL"/>
</dbReference>
<dbReference type="AlphaFoldDB" id="A0ABD3Q9Z1"/>
<dbReference type="InterPro" id="IPR002048">
    <property type="entry name" value="EF_hand_dom"/>
</dbReference>
<dbReference type="PRINTS" id="PR00169">
    <property type="entry name" value="KCHANNEL"/>
</dbReference>
<dbReference type="GO" id="GO:0005737">
    <property type="term" value="C:cytoplasm"/>
    <property type="evidence" value="ECO:0007669"/>
    <property type="project" value="UniProtKB-ARBA"/>
</dbReference>
<dbReference type="InterPro" id="IPR013099">
    <property type="entry name" value="K_chnl_dom"/>
</dbReference>
<evidence type="ECO:0000256" key="10">
    <source>
        <dbReference type="SAM" id="Phobius"/>
    </source>
</evidence>
<feature type="transmembrane region" description="Helical" evidence="10">
    <location>
        <begin position="199"/>
        <end position="217"/>
    </location>
</feature>
<keyword evidence="8" id="KW-0407">Ion channel</keyword>
<dbReference type="SUPFAM" id="SSF81324">
    <property type="entry name" value="Voltage-gated potassium channels"/>
    <property type="match status" value="2"/>
</dbReference>
<proteinExistence type="predicted"/>
<evidence type="ECO:0000256" key="3">
    <source>
        <dbReference type="ARBA" id="ARBA00022692"/>
    </source>
</evidence>
<keyword evidence="7 10" id="KW-0472">Membrane</keyword>
<dbReference type="GO" id="GO:0034220">
    <property type="term" value="P:monoatomic ion transmembrane transport"/>
    <property type="evidence" value="ECO:0007669"/>
    <property type="project" value="UniProtKB-KW"/>
</dbReference>
<sequence>MPTPHESISEVGSKDEHLRETVQSDSPLGQSQPLYWSVLHHKNVNAHSDAHVDVGIPRVIREQEPLIKELSSKSDLSVVQYGSVKSSGLDRDDAPYDLAKKMHRRKWSRVRELVKTNELVRELFLVIRRVLSHLCFELLIRANISCGHISEKFVHYMPDDCDDKSLIDSLSPGHKGTHALRGKWSDINDAAYELTLRECLLLTLLLLACGVLAYSYLFESWPILDSLYFTTVLLTTVGYGDITPSTHWGKLFASVFALGGIVILGLALGVIGSRLVEAEIAATEKMREKSSKALESAMTRSQRHHRLSLLSSYGSEHSLSSLESVEAAVDRVCTTQQVETPREDSLWSNVRFGWGRAFSLVQQYFPGFGPLLIGGLGLGQLEDWCWVDSIYYCVVTSTTIGFGDIVPIQPTAKIFAILFIPLAVAAMGYILGQLASIIVGETKKRRVLQEAVVLDLKIEDLDILDTDGDGEVNELEYIRFMLVAMKKVDAKLFDDLHQQFLRMDATGDGKITKNDLKIMAARKMRKVNILSCTEWLKVNNKLALSLYKSQLQKKRRRPSFTAAVIALGADELNLS</sequence>
<feature type="transmembrane region" description="Helical" evidence="10">
    <location>
        <begin position="251"/>
        <end position="271"/>
    </location>
</feature>
<dbReference type="PROSITE" id="PS50222">
    <property type="entry name" value="EF_HAND_2"/>
    <property type="match status" value="2"/>
</dbReference>
<evidence type="ECO:0000256" key="2">
    <source>
        <dbReference type="ARBA" id="ARBA00022448"/>
    </source>
</evidence>
<dbReference type="InterPro" id="IPR011992">
    <property type="entry name" value="EF-hand-dom_pair"/>
</dbReference>
<dbReference type="Gene3D" id="1.10.238.10">
    <property type="entry name" value="EF-hand"/>
    <property type="match status" value="1"/>
</dbReference>
<dbReference type="GO" id="GO:0016020">
    <property type="term" value="C:membrane"/>
    <property type="evidence" value="ECO:0007669"/>
    <property type="project" value="UniProtKB-SubCell"/>
</dbReference>
<name>A0ABD3Q9Z1_9STRA</name>
<feature type="transmembrane region" description="Helical" evidence="10">
    <location>
        <begin position="414"/>
        <end position="439"/>
    </location>
</feature>
<organism evidence="12 13">
    <name type="scientific">Cyclotella cryptica</name>
    <dbReference type="NCBI Taxonomy" id="29204"/>
    <lineage>
        <taxon>Eukaryota</taxon>
        <taxon>Sar</taxon>
        <taxon>Stramenopiles</taxon>
        <taxon>Ochrophyta</taxon>
        <taxon>Bacillariophyta</taxon>
        <taxon>Coscinodiscophyceae</taxon>
        <taxon>Thalassiosirophycidae</taxon>
        <taxon>Stephanodiscales</taxon>
        <taxon>Stephanodiscaceae</taxon>
        <taxon>Cyclotella</taxon>
    </lineage>
</organism>
<evidence type="ECO:0000313" key="12">
    <source>
        <dbReference type="EMBL" id="KAL3796804.1"/>
    </source>
</evidence>
<dbReference type="PANTHER" id="PTHR11003:SF291">
    <property type="entry name" value="IP11374P"/>
    <property type="match status" value="1"/>
</dbReference>
<dbReference type="SUPFAM" id="SSF47473">
    <property type="entry name" value="EF-hand"/>
    <property type="match status" value="1"/>
</dbReference>
<feature type="compositionally biased region" description="Basic and acidic residues" evidence="9">
    <location>
        <begin position="12"/>
        <end position="22"/>
    </location>
</feature>
<evidence type="ECO:0000256" key="8">
    <source>
        <dbReference type="ARBA" id="ARBA00023303"/>
    </source>
</evidence>
<evidence type="ECO:0000256" key="1">
    <source>
        <dbReference type="ARBA" id="ARBA00004141"/>
    </source>
</evidence>
<feature type="region of interest" description="Disordered" evidence="9">
    <location>
        <begin position="1"/>
        <end position="27"/>
    </location>
</feature>
<dbReference type="Pfam" id="PF13202">
    <property type="entry name" value="EF-hand_5"/>
    <property type="match status" value="2"/>
</dbReference>
<dbReference type="Pfam" id="PF07885">
    <property type="entry name" value="Ion_trans_2"/>
    <property type="match status" value="2"/>
</dbReference>
<gene>
    <name evidence="12" type="ORF">HJC23_010951</name>
</gene>
<keyword evidence="6" id="KW-0406">Ion transport</keyword>
<keyword evidence="2" id="KW-0813">Transport</keyword>
<keyword evidence="4" id="KW-0106">Calcium</keyword>
<protein>
    <recommendedName>
        <fullName evidence="11">EF-hand domain-containing protein</fullName>
    </recommendedName>
</protein>
<dbReference type="PANTHER" id="PTHR11003">
    <property type="entry name" value="POTASSIUM CHANNEL, SUBFAMILY K"/>
    <property type="match status" value="1"/>
</dbReference>
<evidence type="ECO:0000256" key="7">
    <source>
        <dbReference type="ARBA" id="ARBA00023136"/>
    </source>
</evidence>
<dbReference type="PROSITE" id="PS00018">
    <property type="entry name" value="EF_HAND_1"/>
    <property type="match status" value="1"/>
</dbReference>
<dbReference type="InterPro" id="IPR018247">
    <property type="entry name" value="EF_Hand_1_Ca_BS"/>
</dbReference>
<keyword evidence="3 10" id="KW-0812">Transmembrane</keyword>
<accession>A0ABD3Q9Z1</accession>
<evidence type="ECO:0000256" key="9">
    <source>
        <dbReference type="SAM" id="MobiDB-lite"/>
    </source>
</evidence>
<keyword evidence="13" id="KW-1185">Reference proteome</keyword>
<evidence type="ECO:0000313" key="13">
    <source>
        <dbReference type="Proteomes" id="UP001516023"/>
    </source>
</evidence>
<evidence type="ECO:0000256" key="4">
    <source>
        <dbReference type="ARBA" id="ARBA00022837"/>
    </source>
</evidence>
<feature type="domain" description="EF-hand" evidence="11">
    <location>
        <begin position="491"/>
        <end position="526"/>
    </location>
</feature>
<dbReference type="Gene3D" id="1.10.287.70">
    <property type="match status" value="2"/>
</dbReference>
<comment type="subcellular location">
    <subcellularLocation>
        <location evidence="1">Membrane</location>
        <topology evidence="1">Multi-pass membrane protein</topology>
    </subcellularLocation>
</comment>
<evidence type="ECO:0000259" key="11">
    <source>
        <dbReference type="PROSITE" id="PS50222"/>
    </source>
</evidence>
<dbReference type="InterPro" id="IPR003280">
    <property type="entry name" value="2pore_dom_K_chnl"/>
</dbReference>
<comment type="caution">
    <text evidence="12">The sequence shown here is derived from an EMBL/GenBank/DDBJ whole genome shotgun (WGS) entry which is preliminary data.</text>
</comment>
<evidence type="ECO:0000256" key="5">
    <source>
        <dbReference type="ARBA" id="ARBA00022989"/>
    </source>
</evidence>
<evidence type="ECO:0000256" key="6">
    <source>
        <dbReference type="ARBA" id="ARBA00023065"/>
    </source>
</evidence>
<dbReference type="EMBL" id="JABMIG020000060">
    <property type="protein sequence ID" value="KAL3796804.1"/>
    <property type="molecule type" value="Genomic_DNA"/>
</dbReference>
<dbReference type="Proteomes" id="UP001516023">
    <property type="component" value="Unassembled WGS sequence"/>
</dbReference>
<keyword evidence="5 10" id="KW-1133">Transmembrane helix</keyword>